<dbReference type="EMBL" id="FN653016">
    <property type="protein sequence ID" value="CBY06832.1"/>
    <property type="molecule type" value="Genomic_DNA"/>
</dbReference>
<organism evidence="2">
    <name type="scientific">Oikopleura dioica</name>
    <name type="common">Tunicate</name>
    <dbReference type="NCBI Taxonomy" id="34765"/>
    <lineage>
        <taxon>Eukaryota</taxon>
        <taxon>Metazoa</taxon>
        <taxon>Chordata</taxon>
        <taxon>Tunicata</taxon>
        <taxon>Appendicularia</taxon>
        <taxon>Copelata</taxon>
        <taxon>Oikopleuridae</taxon>
        <taxon>Oikopleura</taxon>
    </lineage>
</organism>
<reference evidence="2" key="1">
    <citation type="journal article" date="2010" name="Science">
        <title>Plasticity of animal genome architecture unmasked by rapid evolution of a pelagic tunicate.</title>
        <authorList>
            <person name="Denoeud F."/>
            <person name="Henriet S."/>
            <person name="Mungpakdee S."/>
            <person name="Aury J.M."/>
            <person name="Da Silva C."/>
            <person name="Brinkmann H."/>
            <person name="Mikhaleva J."/>
            <person name="Olsen L.C."/>
            <person name="Jubin C."/>
            <person name="Canestro C."/>
            <person name="Bouquet J.M."/>
            <person name="Danks G."/>
            <person name="Poulain J."/>
            <person name="Campsteijn C."/>
            <person name="Adamski M."/>
            <person name="Cross I."/>
            <person name="Yadetie F."/>
            <person name="Muffato M."/>
            <person name="Louis A."/>
            <person name="Butcher S."/>
            <person name="Tsagkogeorga G."/>
            <person name="Konrad A."/>
            <person name="Singh S."/>
            <person name="Jensen M.F."/>
            <person name="Cong E.H."/>
            <person name="Eikeseth-Otteraa H."/>
            <person name="Noel B."/>
            <person name="Anthouard V."/>
            <person name="Porcel B.M."/>
            <person name="Kachouri-Lafond R."/>
            <person name="Nishino A."/>
            <person name="Ugolini M."/>
            <person name="Chourrout P."/>
            <person name="Nishida H."/>
            <person name="Aasland R."/>
            <person name="Huzurbazar S."/>
            <person name="Westhof E."/>
            <person name="Delsuc F."/>
            <person name="Lehrach H."/>
            <person name="Reinhardt R."/>
            <person name="Weissenbach J."/>
            <person name="Roy S.W."/>
            <person name="Artiguenave F."/>
            <person name="Postlethwait J.H."/>
            <person name="Manak J.R."/>
            <person name="Thompson E.M."/>
            <person name="Jaillon O."/>
            <person name="Du Pasquier L."/>
            <person name="Boudinot P."/>
            <person name="Liberles D.A."/>
            <person name="Volff J.N."/>
            <person name="Philippe H."/>
            <person name="Lenhard B."/>
            <person name="Roest Crollius H."/>
            <person name="Wincker P."/>
            <person name="Chourrout D."/>
        </authorList>
    </citation>
    <scope>NUCLEOTIDE SEQUENCE [LARGE SCALE GENOMIC DNA]</scope>
</reference>
<name>E4WT52_OIKDI</name>
<sequence length="213" mass="25192">MFRRLHIIRPNVRVCARFHKSPTAILPKNRFDGTPLPKETSPDEKNARKPSLTRKKKIRNSFIAEEGISDAQNHPLLQNMIDEKPKEEFSMIDDERSRQMAFRNSDFGYLVTTNRGKSENFDYNGNYRGNQHIQSNLYWKEAAEIEDEMTPEIILANFRKLLSSLDNVFQNLLEERWSAIRICFTKALVNFRVKNYRNRYNPVLRTFFPVFLT</sequence>
<evidence type="ECO:0000313" key="2">
    <source>
        <dbReference type="EMBL" id="CBY06832.1"/>
    </source>
</evidence>
<evidence type="ECO:0000256" key="1">
    <source>
        <dbReference type="SAM" id="MobiDB-lite"/>
    </source>
</evidence>
<evidence type="ECO:0000313" key="3">
    <source>
        <dbReference type="Proteomes" id="UP000001307"/>
    </source>
</evidence>
<accession>E4WT52</accession>
<dbReference type="AlphaFoldDB" id="E4WT52"/>
<keyword evidence="3" id="KW-1185">Reference proteome</keyword>
<gene>
    <name evidence="2" type="ORF">GSOID_T00005900001</name>
</gene>
<dbReference type="InParanoid" id="E4WT52"/>
<dbReference type="Proteomes" id="UP000001307">
    <property type="component" value="Unassembled WGS sequence"/>
</dbReference>
<feature type="region of interest" description="Disordered" evidence="1">
    <location>
        <begin position="26"/>
        <end position="55"/>
    </location>
</feature>
<proteinExistence type="predicted"/>
<protein>
    <submittedName>
        <fullName evidence="2">Uncharacterized protein</fullName>
    </submittedName>
</protein>